<reference evidence="1" key="1">
    <citation type="submission" date="2019-03" db="EMBL/GenBank/DDBJ databases">
        <title>Metabolic reconstructions from genomes of highly enriched 'Candidatus Accumulibacter' and 'Candidatus Competibacter' bioreactor populations.</title>
        <authorList>
            <person name="Annavajhala M.K."/>
            <person name="Welles L."/>
            <person name="Abbas B."/>
            <person name="Sorokin D."/>
            <person name="Park H."/>
            <person name="Van Loosdrecht M."/>
            <person name="Chandran K."/>
        </authorList>
    </citation>
    <scope>NUCLEOTIDE SEQUENCE</scope>
    <source>
        <strain evidence="1">SBR_L</strain>
    </source>
</reference>
<dbReference type="Pfam" id="PF04365">
    <property type="entry name" value="BrnT_toxin"/>
    <property type="match status" value="1"/>
</dbReference>
<accession>A0ABX1T9G5</accession>
<evidence type="ECO:0000313" key="2">
    <source>
        <dbReference type="Proteomes" id="UP000886469"/>
    </source>
</evidence>
<protein>
    <submittedName>
        <fullName evidence="1">BrnT family toxin</fullName>
    </submittedName>
</protein>
<dbReference type="EMBL" id="SPMX01000024">
    <property type="protein sequence ID" value="NMQ05581.1"/>
    <property type="molecule type" value="Genomic_DNA"/>
</dbReference>
<sequence>MRYSYDPEKRTSNLKKHGYDFEDAPQVIESDRTVTFEDRRFDYHEQRFITLGLLRGDVVVIATAETDQNIRVISMRKAERNEHEIFYSKC</sequence>
<dbReference type="Proteomes" id="UP000886469">
    <property type="component" value="Unassembled WGS sequence"/>
</dbReference>
<evidence type="ECO:0000313" key="1">
    <source>
        <dbReference type="EMBL" id="NMQ05581.1"/>
    </source>
</evidence>
<dbReference type="InterPro" id="IPR007460">
    <property type="entry name" value="BrnT_toxin"/>
</dbReference>
<gene>
    <name evidence="1" type="ORF">E4Q08_10040</name>
</gene>
<organism evidence="1 2">
    <name type="scientific">Candidatus Accumulibacter contiguus</name>
    <dbReference type="NCBI Taxonomy" id="2954381"/>
    <lineage>
        <taxon>Bacteria</taxon>
        <taxon>Pseudomonadati</taxon>
        <taxon>Pseudomonadota</taxon>
        <taxon>Betaproteobacteria</taxon>
        <taxon>Candidatus Accumulibacter</taxon>
    </lineage>
</organism>
<dbReference type="InterPro" id="IPR038573">
    <property type="entry name" value="BrnT_sf"/>
</dbReference>
<proteinExistence type="predicted"/>
<dbReference type="RefSeq" id="WP_169070291.1">
    <property type="nucleotide sequence ID" value="NZ_JAZKUC010000001.1"/>
</dbReference>
<comment type="caution">
    <text evidence="1">The sequence shown here is derived from an EMBL/GenBank/DDBJ whole genome shotgun (WGS) entry which is preliminary data.</text>
</comment>
<name>A0ABX1T9G5_9PROT</name>
<keyword evidence="2" id="KW-1185">Reference proteome</keyword>
<dbReference type="Gene3D" id="3.10.450.530">
    <property type="entry name" value="Ribonuclease toxin, BrnT, of type II toxin-antitoxin system"/>
    <property type="match status" value="1"/>
</dbReference>